<evidence type="ECO:0000256" key="5">
    <source>
        <dbReference type="ARBA" id="ARBA00022692"/>
    </source>
</evidence>
<evidence type="ECO:0000256" key="6">
    <source>
        <dbReference type="ARBA" id="ARBA00022989"/>
    </source>
</evidence>
<keyword evidence="11" id="KW-1185">Reference proteome</keyword>
<dbReference type="Proteomes" id="UP000321595">
    <property type="component" value="Chromosome"/>
</dbReference>
<proteinExistence type="inferred from homology"/>
<keyword evidence="4" id="KW-0997">Cell inner membrane</keyword>
<dbReference type="PANTHER" id="PTHR30012:SF7">
    <property type="entry name" value="PROTEIN TRANSPORT PROTEIN HOFC HOMOLOG"/>
    <property type="match status" value="1"/>
</dbReference>
<accession>A0A5B8Y215</accession>
<dbReference type="Gene3D" id="1.20.81.30">
    <property type="entry name" value="Type II secretion system (T2SS), domain F"/>
    <property type="match status" value="2"/>
</dbReference>
<gene>
    <name evidence="10" type="ORF">FRD01_21320</name>
</gene>
<keyword evidence="3" id="KW-1003">Cell membrane</keyword>
<dbReference type="EMBL" id="CP042467">
    <property type="protein sequence ID" value="QED29729.1"/>
    <property type="molecule type" value="Genomic_DNA"/>
</dbReference>
<keyword evidence="5 8" id="KW-0812">Transmembrane</keyword>
<evidence type="ECO:0000256" key="1">
    <source>
        <dbReference type="ARBA" id="ARBA00004429"/>
    </source>
</evidence>
<evidence type="ECO:0000259" key="9">
    <source>
        <dbReference type="Pfam" id="PF00482"/>
    </source>
</evidence>
<evidence type="ECO:0000256" key="4">
    <source>
        <dbReference type="ARBA" id="ARBA00022519"/>
    </source>
</evidence>
<dbReference type="InterPro" id="IPR003004">
    <property type="entry name" value="GspF/PilC"/>
</dbReference>
<name>A0A5B8Y215_9DELT</name>
<comment type="subcellular location">
    <subcellularLocation>
        <location evidence="1">Cell inner membrane</location>
        <topology evidence="1">Multi-pass membrane protein</topology>
    </subcellularLocation>
</comment>
<keyword evidence="6 8" id="KW-1133">Transmembrane helix</keyword>
<feature type="domain" description="Type II secretion system protein GspF" evidence="9">
    <location>
        <begin position="272"/>
        <end position="394"/>
    </location>
</feature>
<keyword evidence="7 8" id="KW-0472">Membrane</keyword>
<dbReference type="RefSeq" id="WP_146962962.1">
    <property type="nucleotide sequence ID" value="NZ_CP042467.1"/>
</dbReference>
<dbReference type="AlphaFoldDB" id="A0A5B8Y215"/>
<comment type="similarity">
    <text evidence="2">Belongs to the GSP F family.</text>
</comment>
<feature type="transmembrane region" description="Helical" evidence="8">
    <location>
        <begin position="167"/>
        <end position="190"/>
    </location>
</feature>
<dbReference type="Pfam" id="PF00482">
    <property type="entry name" value="T2SSF"/>
    <property type="match status" value="2"/>
</dbReference>
<dbReference type="GO" id="GO:0005886">
    <property type="term" value="C:plasma membrane"/>
    <property type="evidence" value="ECO:0007669"/>
    <property type="project" value="UniProtKB-SubCell"/>
</dbReference>
<dbReference type="KEGG" id="bbae:FRD01_21320"/>
<dbReference type="PRINTS" id="PR00812">
    <property type="entry name" value="BCTERIALGSPF"/>
</dbReference>
<feature type="domain" description="Type II secretion system protein GspF" evidence="9">
    <location>
        <begin position="68"/>
        <end position="191"/>
    </location>
</feature>
<organism evidence="10 11">
    <name type="scientific">Microvenator marinus</name>
    <dbReference type="NCBI Taxonomy" id="2600177"/>
    <lineage>
        <taxon>Bacteria</taxon>
        <taxon>Deltaproteobacteria</taxon>
        <taxon>Bradymonadales</taxon>
        <taxon>Microvenatoraceae</taxon>
        <taxon>Microvenator</taxon>
    </lineage>
</organism>
<evidence type="ECO:0000256" key="3">
    <source>
        <dbReference type="ARBA" id="ARBA00022475"/>
    </source>
</evidence>
<evidence type="ECO:0000256" key="2">
    <source>
        <dbReference type="ARBA" id="ARBA00005745"/>
    </source>
</evidence>
<sequence length="405" mass="44273">MPVFVWEGKTRSGDVKKGEMRAQSTDEVGQRLRQQDISVSKIKKKADKDSGLAGIFAPKVPLKSLVVFTRQFATMIDAGLPIVQCLELLGGAEPHKGFKKMIDQVRSDVESGATLAESMRKHPGAFDNLYCALVAAGEEAGILDTVMNRLAVEIEKSQKLRRKIRSAFSYPTIVLVIAFAVVVLLLYKVIPTFTSMFGEMGGGELPGPTQFVVDLSEFVQSNILFLVGGTMFFVAFATWFMRYPQTRAIFDRTILKTPLFGPLVRKAAVARFTRTLGTMVSSGVPIVDSLDIVSKTSGNMTIEKAILYVKEKIAEGQNMVDPLTETAIFPHMVVQMIGVGESTGALDTMLNKIADFYEDEVDVAVDNLTSMIEPLLMVFLGIVVGGMLIAMYLPIFTMAGNIKAS</sequence>
<evidence type="ECO:0000256" key="7">
    <source>
        <dbReference type="ARBA" id="ARBA00023136"/>
    </source>
</evidence>
<feature type="transmembrane region" description="Helical" evidence="8">
    <location>
        <begin position="375"/>
        <end position="395"/>
    </location>
</feature>
<dbReference type="InterPro" id="IPR042094">
    <property type="entry name" value="T2SS_GspF_sf"/>
</dbReference>
<reference evidence="10 11" key="1">
    <citation type="submission" date="2019-08" db="EMBL/GenBank/DDBJ databases">
        <authorList>
            <person name="Liang Q."/>
        </authorList>
    </citation>
    <scope>NUCLEOTIDE SEQUENCE [LARGE SCALE GENOMIC DNA]</scope>
    <source>
        <strain evidence="10 11">V1718</strain>
    </source>
</reference>
<dbReference type="PANTHER" id="PTHR30012">
    <property type="entry name" value="GENERAL SECRETION PATHWAY PROTEIN"/>
    <property type="match status" value="1"/>
</dbReference>
<evidence type="ECO:0000313" key="10">
    <source>
        <dbReference type="EMBL" id="QED29729.1"/>
    </source>
</evidence>
<dbReference type="OrthoDB" id="9805682at2"/>
<protein>
    <submittedName>
        <fullName evidence="10">Type II secretion system F family protein</fullName>
    </submittedName>
</protein>
<dbReference type="FunFam" id="1.20.81.30:FF:000001">
    <property type="entry name" value="Type II secretion system protein F"/>
    <property type="match status" value="2"/>
</dbReference>
<evidence type="ECO:0000313" key="11">
    <source>
        <dbReference type="Proteomes" id="UP000321595"/>
    </source>
</evidence>
<dbReference type="GO" id="GO:0015628">
    <property type="term" value="P:protein secretion by the type II secretion system"/>
    <property type="evidence" value="ECO:0007669"/>
    <property type="project" value="TreeGrafter"/>
</dbReference>
<evidence type="ECO:0000256" key="8">
    <source>
        <dbReference type="SAM" id="Phobius"/>
    </source>
</evidence>
<feature type="transmembrane region" description="Helical" evidence="8">
    <location>
        <begin position="223"/>
        <end position="241"/>
    </location>
</feature>
<dbReference type="InterPro" id="IPR018076">
    <property type="entry name" value="T2SS_GspF_dom"/>
</dbReference>